<keyword evidence="6" id="KW-0472">Membrane</keyword>
<comment type="cofactor">
    <cofactor evidence="5">
        <name>FAD</name>
        <dbReference type="ChEBI" id="CHEBI:57692"/>
    </cofactor>
    <text evidence="5">Binds 1 FAD per subunit.</text>
</comment>
<evidence type="ECO:0000256" key="5">
    <source>
        <dbReference type="HAMAP-Rule" id="MF_01685"/>
    </source>
</evidence>
<feature type="binding site" evidence="5">
    <location>
        <position position="33"/>
    </location>
    <ligand>
        <name>FAD</name>
        <dbReference type="ChEBI" id="CHEBI:57692"/>
    </ligand>
</feature>
<dbReference type="EMBL" id="CP003382">
    <property type="protein sequence ID" value="AFZ65899.1"/>
    <property type="molecule type" value="Genomic_DNA"/>
</dbReference>
<feature type="domain" description="FAD/NAD(P)-binding" evidence="7">
    <location>
        <begin position="5"/>
        <end position="292"/>
    </location>
</feature>
<protein>
    <recommendedName>
        <fullName evidence="5">Ferredoxin--NADP reductase</fullName>
        <shortName evidence="5">FNR</shortName>
        <shortName evidence="5">Fd-NADP(+) reductase</shortName>
        <ecNumber evidence="5">1.18.1.2</ecNumber>
    </recommendedName>
</protein>
<dbReference type="InterPro" id="IPR050097">
    <property type="entry name" value="Ferredoxin-NADP_redctase_2"/>
</dbReference>
<evidence type="ECO:0000256" key="2">
    <source>
        <dbReference type="ARBA" id="ARBA00022827"/>
    </source>
</evidence>
<comment type="caution">
    <text evidence="5">Lacks conserved residue(s) required for the propagation of feature annotation.</text>
</comment>
<keyword evidence="2 5" id="KW-0274">FAD</keyword>
<name>K9ZXH1_DEIPD</name>
<evidence type="ECO:0000259" key="7">
    <source>
        <dbReference type="Pfam" id="PF07992"/>
    </source>
</evidence>
<keyword evidence="6" id="KW-1133">Transmembrane helix</keyword>
<dbReference type="GO" id="GO:0004324">
    <property type="term" value="F:ferredoxin-NADP+ reductase activity"/>
    <property type="evidence" value="ECO:0007669"/>
    <property type="project" value="UniProtKB-UniRule"/>
</dbReference>
<reference evidence="9" key="1">
    <citation type="submission" date="2012-03" db="EMBL/GenBank/DDBJ databases">
        <title>Complete sequence of chromosome of Deinococcus peraridilitoris DSM 19664.</title>
        <authorList>
            <person name="Lucas S."/>
            <person name="Copeland A."/>
            <person name="Lapidus A."/>
            <person name="Glavina del Rio T."/>
            <person name="Dalin E."/>
            <person name="Tice H."/>
            <person name="Bruce D."/>
            <person name="Goodwin L."/>
            <person name="Pitluck S."/>
            <person name="Peters L."/>
            <person name="Mikhailova N."/>
            <person name="Lu M."/>
            <person name="Kyrpides N."/>
            <person name="Mavromatis K."/>
            <person name="Ivanova N."/>
            <person name="Brettin T."/>
            <person name="Detter J.C."/>
            <person name="Han C."/>
            <person name="Larimer F."/>
            <person name="Land M."/>
            <person name="Hauser L."/>
            <person name="Markowitz V."/>
            <person name="Cheng J.-F."/>
            <person name="Hugenholtz P."/>
            <person name="Woyke T."/>
            <person name="Wu D."/>
            <person name="Pukall R."/>
            <person name="Steenblock K."/>
            <person name="Brambilla E."/>
            <person name="Klenk H.-P."/>
            <person name="Eisen J.A."/>
        </authorList>
    </citation>
    <scope>NUCLEOTIDE SEQUENCE [LARGE SCALE GENOMIC DNA]</scope>
    <source>
        <strain evidence="9">DSM 19664 / LMG 22246 / CIP 109416 / KR-200</strain>
    </source>
</reference>
<dbReference type="PRINTS" id="PR00368">
    <property type="entry name" value="FADPNR"/>
</dbReference>
<feature type="binding site" evidence="5">
    <location>
        <position position="46"/>
    </location>
    <ligand>
        <name>FAD</name>
        <dbReference type="ChEBI" id="CHEBI:57692"/>
    </ligand>
</feature>
<feature type="binding site" evidence="5">
    <location>
        <position position="280"/>
    </location>
    <ligand>
        <name>FAD</name>
        <dbReference type="ChEBI" id="CHEBI:57692"/>
    </ligand>
</feature>
<dbReference type="KEGG" id="dpd:Deipe_0298"/>
<dbReference type="GO" id="GO:0050661">
    <property type="term" value="F:NADP binding"/>
    <property type="evidence" value="ECO:0007669"/>
    <property type="project" value="UniProtKB-UniRule"/>
</dbReference>
<dbReference type="OrthoDB" id="9806179at2"/>
<dbReference type="EC" id="1.18.1.2" evidence="5"/>
<keyword evidence="3 5" id="KW-0521">NADP</keyword>
<comment type="subunit">
    <text evidence="5">Homodimer.</text>
</comment>
<dbReference type="Gene3D" id="3.50.50.60">
    <property type="entry name" value="FAD/NAD(P)-binding domain"/>
    <property type="match status" value="3"/>
</dbReference>
<keyword evidence="9" id="KW-1185">Reference proteome</keyword>
<dbReference type="eggNOG" id="COG0492">
    <property type="taxonomic scope" value="Bacteria"/>
</dbReference>
<feature type="binding site" evidence="5">
    <location>
        <position position="41"/>
    </location>
    <ligand>
        <name>FAD</name>
        <dbReference type="ChEBI" id="CHEBI:57692"/>
    </ligand>
</feature>
<accession>K9ZXH1</accession>
<evidence type="ECO:0000256" key="1">
    <source>
        <dbReference type="ARBA" id="ARBA00022630"/>
    </source>
</evidence>
<feature type="binding site" evidence="5">
    <location>
        <position position="123"/>
    </location>
    <ligand>
        <name>FAD</name>
        <dbReference type="ChEBI" id="CHEBI:57692"/>
    </ligand>
</feature>
<dbReference type="RefSeq" id="WP_015234210.1">
    <property type="nucleotide sequence ID" value="NC_019793.1"/>
</dbReference>
<evidence type="ECO:0000256" key="4">
    <source>
        <dbReference type="ARBA" id="ARBA00023002"/>
    </source>
</evidence>
<evidence type="ECO:0000256" key="3">
    <source>
        <dbReference type="ARBA" id="ARBA00022857"/>
    </source>
</evidence>
<dbReference type="AlphaFoldDB" id="K9ZXH1"/>
<feature type="binding site" evidence="5">
    <location>
        <position position="321"/>
    </location>
    <ligand>
        <name>FAD</name>
        <dbReference type="ChEBI" id="CHEBI:57692"/>
    </ligand>
</feature>
<dbReference type="Proteomes" id="UP000010467">
    <property type="component" value="Chromosome"/>
</dbReference>
<evidence type="ECO:0000313" key="8">
    <source>
        <dbReference type="EMBL" id="AFZ65899.1"/>
    </source>
</evidence>
<feature type="transmembrane region" description="Helical" evidence="6">
    <location>
        <begin position="6"/>
        <end position="24"/>
    </location>
</feature>
<comment type="similarity">
    <text evidence="5">Belongs to the ferredoxin--NADP reductase type 2 family.</text>
</comment>
<keyword evidence="1 5" id="KW-0285">Flavoprotein</keyword>
<feature type="binding site" evidence="5">
    <location>
        <position position="86"/>
    </location>
    <ligand>
        <name>FAD</name>
        <dbReference type="ChEBI" id="CHEBI:57692"/>
    </ligand>
</feature>
<dbReference type="Pfam" id="PF07992">
    <property type="entry name" value="Pyr_redox_2"/>
    <property type="match status" value="1"/>
</dbReference>
<dbReference type="STRING" id="937777.Deipe_0298"/>
<dbReference type="InterPro" id="IPR022890">
    <property type="entry name" value="Fd--NADP_Rdtase_type_2"/>
</dbReference>
<sequence>MTHADVLIVGAGPVGLYAAFYVALRGLSVRLVESRPEVGGQLSALYPEKFIYDAPGFPRVRAHELVESLRRQLHPFSPALELGALAMSLELVTRGWQVTTWERTGERAYTAGAVILAAGIGALRPRVPDVAGVDLLGRVALEWPGAVVSPGDRVLVSGGVPQATRAALDLHDQGARVTLAHKRALFRGTPEQLTRLQQLREAGRLQVLAPSELLAFTPEGAELLFADARHALTLDGALYLNGYLPDLQSLQGWPLEWQGDYISSGAGQSTNLPGVFVAGDLSSSGGDLKLLAAGFAEAAVAANHAVHFVRPDLKVRPGHSSDKKLPTT</sequence>
<dbReference type="PANTHER" id="PTHR48105">
    <property type="entry name" value="THIOREDOXIN REDUCTASE 1-RELATED-RELATED"/>
    <property type="match status" value="1"/>
</dbReference>
<gene>
    <name evidence="8" type="ordered locus">Deipe_0298</name>
</gene>
<dbReference type="InterPro" id="IPR023753">
    <property type="entry name" value="FAD/NAD-binding_dom"/>
</dbReference>
<evidence type="ECO:0000313" key="9">
    <source>
        <dbReference type="Proteomes" id="UP000010467"/>
    </source>
</evidence>
<dbReference type="GO" id="GO:0050660">
    <property type="term" value="F:flavin adenine dinucleotide binding"/>
    <property type="evidence" value="ECO:0007669"/>
    <property type="project" value="UniProtKB-UniRule"/>
</dbReference>
<dbReference type="PATRIC" id="fig|937777.3.peg.306"/>
<dbReference type="SUPFAM" id="SSF51905">
    <property type="entry name" value="FAD/NAD(P)-binding domain"/>
    <property type="match status" value="1"/>
</dbReference>
<keyword evidence="6" id="KW-0812">Transmembrane</keyword>
<dbReference type="PRINTS" id="PR00469">
    <property type="entry name" value="PNDRDTASEII"/>
</dbReference>
<proteinExistence type="inferred from homology"/>
<comment type="catalytic activity">
    <reaction evidence="5">
        <text>2 reduced [2Fe-2S]-[ferredoxin] + NADP(+) + H(+) = 2 oxidized [2Fe-2S]-[ferredoxin] + NADPH</text>
        <dbReference type="Rhea" id="RHEA:20125"/>
        <dbReference type="Rhea" id="RHEA-COMP:10000"/>
        <dbReference type="Rhea" id="RHEA-COMP:10001"/>
        <dbReference type="ChEBI" id="CHEBI:15378"/>
        <dbReference type="ChEBI" id="CHEBI:33737"/>
        <dbReference type="ChEBI" id="CHEBI:33738"/>
        <dbReference type="ChEBI" id="CHEBI:57783"/>
        <dbReference type="ChEBI" id="CHEBI:58349"/>
        <dbReference type="EC" id="1.18.1.2"/>
    </reaction>
</comment>
<dbReference type="HAMAP" id="MF_01685">
    <property type="entry name" value="FENR2"/>
    <property type="match status" value="1"/>
</dbReference>
<dbReference type="InterPro" id="IPR036188">
    <property type="entry name" value="FAD/NAD-bd_sf"/>
</dbReference>
<organism evidence="8 9">
    <name type="scientific">Deinococcus peraridilitoris (strain DSM 19664 / LMG 22246 / CIP 109416 / KR-200)</name>
    <dbReference type="NCBI Taxonomy" id="937777"/>
    <lineage>
        <taxon>Bacteria</taxon>
        <taxon>Thermotogati</taxon>
        <taxon>Deinococcota</taxon>
        <taxon>Deinococci</taxon>
        <taxon>Deinococcales</taxon>
        <taxon>Deinococcaceae</taxon>
        <taxon>Deinococcus</taxon>
    </lineage>
</organism>
<dbReference type="HOGENOM" id="CLU_031864_5_5_0"/>
<keyword evidence="4 5" id="KW-0560">Oxidoreductase</keyword>
<evidence type="ECO:0000256" key="6">
    <source>
        <dbReference type="SAM" id="Phobius"/>
    </source>
</evidence>